<dbReference type="EMBL" id="JARXVH010000002">
    <property type="protein sequence ID" value="MDH6213951.1"/>
    <property type="molecule type" value="Genomic_DNA"/>
</dbReference>
<evidence type="ECO:0000256" key="6">
    <source>
        <dbReference type="SAM" id="MobiDB-lite"/>
    </source>
</evidence>
<feature type="transmembrane region" description="Helical" evidence="7">
    <location>
        <begin position="199"/>
        <end position="220"/>
    </location>
</feature>
<feature type="transmembrane region" description="Helical" evidence="7">
    <location>
        <begin position="274"/>
        <end position="292"/>
    </location>
</feature>
<keyword evidence="5 7" id="KW-0472">Membrane</keyword>
<dbReference type="Proteomes" id="UP001160499">
    <property type="component" value="Unassembled WGS sequence"/>
</dbReference>
<feature type="transmembrane region" description="Helical" evidence="7">
    <location>
        <begin position="129"/>
        <end position="152"/>
    </location>
</feature>
<evidence type="ECO:0000256" key="2">
    <source>
        <dbReference type="ARBA" id="ARBA00022475"/>
    </source>
</evidence>
<feature type="transmembrane region" description="Helical" evidence="7">
    <location>
        <begin position="173"/>
        <end position="193"/>
    </location>
</feature>
<evidence type="ECO:0000313" key="8">
    <source>
        <dbReference type="EMBL" id="MDH6213951.1"/>
    </source>
</evidence>
<evidence type="ECO:0000256" key="5">
    <source>
        <dbReference type="ARBA" id="ARBA00023136"/>
    </source>
</evidence>
<evidence type="ECO:0000256" key="3">
    <source>
        <dbReference type="ARBA" id="ARBA00022692"/>
    </source>
</evidence>
<comment type="subcellular location">
    <subcellularLocation>
        <location evidence="1">Cell membrane</location>
        <topology evidence="1">Multi-pass membrane protein</topology>
    </subcellularLocation>
</comment>
<feature type="transmembrane region" description="Helical" evidence="7">
    <location>
        <begin position="91"/>
        <end position="109"/>
    </location>
</feature>
<name>A0ABT6LCB2_9ACTN</name>
<feature type="transmembrane region" description="Helical" evidence="7">
    <location>
        <begin position="245"/>
        <end position="268"/>
    </location>
</feature>
<feature type="transmembrane region" description="Helical" evidence="7">
    <location>
        <begin position="52"/>
        <end position="71"/>
    </location>
</feature>
<dbReference type="PANTHER" id="PTHR39087:SF2">
    <property type="entry name" value="UPF0104 MEMBRANE PROTEIN MJ1595"/>
    <property type="match status" value="1"/>
</dbReference>
<evidence type="ECO:0000256" key="1">
    <source>
        <dbReference type="ARBA" id="ARBA00004651"/>
    </source>
</evidence>
<comment type="caution">
    <text evidence="8">The sequence shown here is derived from an EMBL/GenBank/DDBJ whole genome shotgun (WGS) entry which is preliminary data.</text>
</comment>
<dbReference type="PANTHER" id="PTHR39087">
    <property type="entry name" value="UPF0104 MEMBRANE PROTEIN MJ1595"/>
    <property type="match status" value="1"/>
</dbReference>
<sequence>MSLFFVVAGVRAAADEHRLGVRPPCRRTGHEGEGKHRMTSPPALAAPTRRRVYWQSVLALALLVCATCLALPHWRAVVTGAGRLAVADEGWLLVGAGAAAATWGCAALAQQGAVRERLPGGRLVAAQFAATAANHLLPAGLGAGAVNLRFLMRCGLPAGRSATALAVKTSASAAVRCALIAVLALACPGVLRLPPVPGWLVAVVPALAAAVVVLVGCPLWPRCRKALTAVIADIRAVHAQPHRAAALWGGSLAFAALHSLVLIAVTQAVELPLAPARVALLYLAASSAAALLPTPGGLGSLDAALAFALTTTGAPVAAAASVVLGYRLLTVWLPLLPGLAVLGVLVRRKAL</sequence>
<proteinExistence type="predicted"/>
<evidence type="ECO:0000256" key="4">
    <source>
        <dbReference type="ARBA" id="ARBA00022989"/>
    </source>
</evidence>
<organism evidence="8 9">
    <name type="scientific">Streptomyces pseudovenezuelae</name>
    <dbReference type="NCBI Taxonomy" id="67350"/>
    <lineage>
        <taxon>Bacteria</taxon>
        <taxon>Bacillati</taxon>
        <taxon>Actinomycetota</taxon>
        <taxon>Actinomycetes</taxon>
        <taxon>Kitasatosporales</taxon>
        <taxon>Streptomycetaceae</taxon>
        <taxon>Streptomyces</taxon>
        <taxon>Streptomyces aurantiacus group</taxon>
    </lineage>
</organism>
<gene>
    <name evidence="8" type="ORF">M2283_001234</name>
</gene>
<keyword evidence="9" id="KW-1185">Reference proteome</keyword>
<feature type="transmembrane region" description="Helical" evidence="7">
    <location>
        <begin position="304"/>
        <end position="323"/>
    </location>
</feature>
<evidence type="ECO:0000313" key="9">
    <source>
        <dbReference type="Proteomes" id="UP001160499"/>
    </source>
</evidence>
<feature type="transmembrane region" description="Helical" evidence="7">
    <location>
        <begin position="329"/>
        <end position="346"/>
    </location>
</feature>
<accession>A0ABT6LCB2</accession>
<feature type="region of interest" description="Disordered" evidence="6">
    <location>
        <begin position="21"/>
        <end position="42"/>
    </location>
</feature>
<keyword evidence="2" id="KW-1003">Cell membrane</keyword>
<evidence type="ECO:0000256" key="7">
    <source>
        <dbReference type="SAM" id="Phobius"/>
    </source>
</evidence>
<keyword evidence="3 7" id="KW-0812">Transmembrane</keyword>
<reference evidence="8 9" key="1">
    <citation type="submission" date="2023-04" db="EMBL/GenBank/DDBJ databases">
        <title>Forest soil microbial communities from Buena Vista Peninsula, Colon Province, Panama.</title>
        <authorList>
            <person name="Bouskill N."/>
        </authorList>
    </citation>
    <scope>NUCLEOTIDE SEQUENCE [LARGE SCALE GENOMIC DNA]</scope>
    <source>
        <strain evidence="8 9">GGS1</strain>
    </source>
</reference>
<dbReference type="Pfam" id="PF03706">
    <property type="entry name" value="LPG_synthase_TM"/>
    <property type="match status" value="1"/>
</dbReference>
<keyword evidence="4 7" id="KW-1133">Transmembrane helix</keyword>
<protein>
    <submittedName>
        <fullName evidence="8">Uncharacterized membrane protein YbhN (UPF0104 family)</fullName>
    </submittedName>
</protein>
<dbReference type="InterPro" id="IPR022791">
    <property type="entry name" value="L-PG_synthase/AglD"/>
</dbReference>